<feature type="non-terminal residue" evidence="1">
    <location>
        <position position="1"/>
    </location>
</feature>
<dbReference type="Proteomes" id="UP000836402">
    <property type="component" value="Unassembled WGS sequence"/>
</dbReference>
<accession>A0ABN7J0I1</accession>
<name>A0ABN7J0I1_9BASI</name>
<gene>
    <name evidence="1" type="ORF">JKIAZH3_G660</name>
</gene>
<dbReference type="EMBL" id="CAJHJG010003732">
    <property type="protein sequence ID" value="CAD6934812.1"/>
    <property type="molecule type" value="Genomic_DNA"/>
</dbReference>
<protein>
    <submittedName>
        <fullName evidence="1">Uncharacterized protein</fullName>
    </submittedName>
</protein>
<comment type="caution">
    <text evidence="1">The sequence shown here is derived from an EMBL/GenBank/DDBJ whole genome shotgun (WGS) entry which is preliminary data.</text>
</comment>
<organism evidence="1 2">
    <name type="scientific">Tilletia caries</name>
    <name type="common">wheat bunt fungus</name>
    <dbReference type="NCBI Taxonomy" id="13290"/>
    <lineage>
        <taxon>Eukaryota</taxon>
        <taxon>Fungi</taxon>
        <taxon>Dikarya</taxon>
        <taxon>Basidiomycota</taxon>
        <taxon>Ustilaginomycotina</taxon>
        <taxon>Exobasidiomycetes</taxon>
        <taxon>Tilletiales</taxon>
        <taxon>Tilletiaceae</taxon>
        <taxon>Tilletia</taxon>
    </lineage>
</organism>
<reference evidence="1" key="1">
    <citation type="submission" date="2020-10" db="EMBL/GenBank/DDBJ databases">
        <authorList>
            <person name="Sedaghatjoo S."/>
        </authorList>
    </citation>
    <scope>NUCLEOTIDE SEQUENCE</scope>
    <source>
        <strain evidence="1">AZH3</strain>
    </source>
</reference>
<sequence length="189" mass="20253">GRSAEVYDSYNRSLLKASTEGDGEWAKEKAIAAAFDLDELALTIAALAGIEAGSTDNRAKMALKATGGRSEEGGDPDAALDLLELWNGSRVSLVRPVPGPSKTPETGQITTNEWASTNRKKPSNAFRVAIRPENRVASRSRNVEGIPPTPRVLQNPRLLLRCSFQRNFVLQVGITAGASIPGQQQALQT</sequence>
<keyword evidence="2" id="KW-1185">Reference proteome</keyword>
<proteinExistence type="predicted"/>
<evidence type="ECO:0000313" key="1">
    <source>
        <dbReference type="EMBL" id="CAD6934812.1"/>
    </source>
</evidence>
<evidence type="ECO:0000313" key="2">
    <source>
        <dbReference type="Proteomes" id="UP000836402"/>
    </source>
</evidence>